<dbReference type="PANTHER" id="PTHR33057">
    <property type="entry name" value="TRANSCRIPTION REPRESSOR OFP7-RELATED"/>
    <property type="match status" value="1"/>
</dbReference>
<evidence type="ECO:0000256" key="2">
    <source>
        <dbReference type="ARBA" id="ARBA00022491"/>
    </source>
</evidence>
<dbReference type="PROSITE" id="PS51754">
    <property type="entry name" value="OVATE"/>
    <property type="match status" value="1"/>
</dbReference>
<keyword evidence="2 6" id="KW-0678">Repressor</keyword>
<dbReference type="GO" id="GO:0045892">
    <property type="term" value="P:negative regulation of DNA-templated transcription"/>
    <property type="evidence" value="ECO:0007669"/>
    <property type="project" value="UniProtKB-UniRule"/>
</dbReference>
<evidence type="ECO:0000313" key="9">
    <source>
        <dbReference type="EMBL" id="THU69158.1"/>
    </source>
</evidence>
<dbReference type="AlphaFoldDB" id="A0A4S8K350"/>
<organism evidence="9 10">
    <name type="scientific">Musa balbisiana</name>
    <name type="common">Banana</name>
    <dbReference type="NCBI Taxonomy" id="52838"/>
    <lineage>
        <taxon>Eukaryota</taxon>
        <taxon>Viridiplantae</taxon>
        <taxon>Streptophyta</taxon>
        <taxon>Embryophyta</taxon>
        <taxon>Tracheophyta</taxon>
        <taxon>Spermatophyta</taxon>
        <taxon>Magnoliopsida</taxon>
        <taxon>Liliopsida</taxon>
        <taxon>Zingiberales</taxon>
        <taxon>Musaceae</taxon>
        <taxon>Musa</taxon>
    </lineage>
</organism>
<keyword evidence="10" id="KW-1185">Reference proteome</keyword>
<feature type="compositionally biased region" description="Low complexity" evidence="7">
    <location>
        <begin position="85"/>
        <end position="98"/>
    </location>
</feature>
<evidence type="ECO:0000256" key="5">
    <source>
        <dbReference type="ARBA" id="ARBA00023242"/>
    </source>
</evidence>
<keyword evidence="4 6" id="KW-0804">Transcription</keyword>
<dbReference type="InterPro" id="IPR038933">
    <property type="entry name" value="Ovate"/>
</dbReference>
<dbReference type="InterPro" id="IPR006458">
    <property type="entry name" value="Ovate_C"/>
</dbReference>
<dbReference type="Pfam" id="PF04844">
    <property type="entry name" value="Ovate"/>
    <property type="match status" value="1"/>
</dbReference>
<name>A0A4S8K350_MUSBA</name>
<accession>A0A4S8K350</accession>
<evidence type="ECO:0000256" key="3">
    <source>
        <dbReference type="ARBA" id="ARBA00023015"/>
    </source>
</evidence>
<dbReference type="EMBL" id="PYDT01000002">
    <property type="protein sequence ID" value="THU69158.1"/>
    <property type="molecule type" value="Genomic_DNA"/>
</dbReference>
<keyword evidence="3 6" id="KW-0805">Transcription regulation</keyword>
<dbReference type="NCBIfam" id="TIGR01568">
    <property type="entry name" value="A_thal_3678"/>
    <property type="match status" value="1"/>
</dbReference>
<gene>
    <name evidence="9" type="ORF">C4D60_Mb08t11460</name>
</gene>
<sequence>MEKLKSSLKSLQGAITNIKSNPTCIQEPKTQSFREVGIHSSFCRLYCDFAAASASSSDHLKLNHQPPIGILVLQPDEENVCSDAPTMSSSSSSTSPTRSTRENDDVDNLPLGPISSKRFFFSPRTTNCIMEEAKPGTSVRQLADTKSRNTSFCDGSMTVTMDSQDPYCDFRASMEEMVAAHELWDWRCLQELLHCYLRLNEEKQHKVIVLAFMDLLMQPMSRTKEGHPSAPRHLTWYPGEM</sequence>
<dbReference type="Proteomes" id="UP000317650">
    <property type="component" value="Chromosome 8"/>
</dbReference>
<proteinExistence type="predicted"/>
<comment type="function">
    <text evidence="6">Transcriptional repressor that regulates multiple aspects of plant growth and development.</text>
</comment>
<reference evidence="9 10" key="1">
    <citation type="journal article" date="2019" name="Nat. Plants">
        <title>Genome sequencing of Musa balbisiana reveals subgenome evolution and function divergence in polyploid bananas.</title>
        <authorList>
            <person name="Yao X."/>
        </authorList>
    </citation>
    <scope>NUCLEOTIDE SEQUENCE [LARGE SCALE GENOMIC DNA]</scope>
    <source>
        <strain evidence="10">cv. DH-PKW</strain>
        <tissue evidence="9">Leaves</tissue>
    </source>
</reference>
<evidence type="ECO:0000256" key="1">
    <source>
        <dbReference type="ARBA" id="ARBA00004123"/>
    </source>
</evidence>
<feature type="region of interest" description="Disordered" evidence="7">
    <location>
        <begin position="81"/>
        <end position="108"/>
    </location>
</feature>
<feature type="domain" description="OVATE" evidence="8">
    <location>
        <begin position="159"/>
        <end position="218"/>
    </location>
</feature>
<dbReference type="PANTHER" id="PTHR33057:SF218">
    <property type="entry name" value="TRANSCRIPTION REPRESSOR"/>
    <property type="match status" value="1"/>
</dbReference>
<keyword evidence="5 6" id="KW-0539">Nucleus</keyword>
<evidence type="ECO:0000313" key="10">
    <source>
        <dbReference type="Proteomes" id="UP000317650"/>
    </source>
</evidence>
<evidence type="ECO:0000256" key="4">
    <source>
        <dbReference type="ARBA" id="ARBA00023163"/>
    </source>
</evidence>
<evidence type="ECO:0000256" key="6">
    <source>
        <dbReference type="RuleBase" id="RU367028"/>
    </source>
</evidence>
<comment type="subcellular location">
    <subcellularLocation>
        <location evidence="1 6">Nucleus</location>
    </subcellularLocation>
</comment>
<evidence type="ECO:0000259" key="8">
    <source>
        <dbReference type="PROSITE" id="PS51754"/>
    </source>
</evidence>
<dbReference type="GO" id="GO:0005634">
    <property type="term" value="C:nucleus"/>
    <property type="evidence" value="ECO:0007669"/>
    <property type="project" value="UniProtKB-SubCell"/>
</dbReference>
<comment type="caution">
    <text evidence="9">The sequence shown here is derived from an EMBL/GenBank/DDBJ whole genome shotgun (WGS) entry which is preliminary data.</text>
</comment>
<protein>
    <recommendedName>
        <fullName evidence="6">Transcription repressor</fullName>
    </recommendedName>
    <alternativeName>
        <fullName evidence="6">Ovate family protein</fullName>
    </alternativeName>
</protein>
<evidence type="ECO:0000256" key="7">
    <source>
        <dbReference type="SAM" id="MobiDB-lite"/>
    </source>
</evidence>